<dbReference type="GO" id="GO:0016705">
    <property type="term" value="F:oxidoreductase activity, acting on paired donors, with incorporation or reduction of molecular oxygen"/>
    <property type="evidence" value="ECO:0007669"/>
    <property type="project" value="InterPro"/>
</dbReference>
<dbReference type="NCBIfam" id="TIGR03860">
    <property type="entry name" value="FMN_nitrolo"/>
    <property type="match status" value="1"/>
</dbReference>
<dbReference type="InterPro" id="IPR011251">
    <property type="entry name" value="Luciferase-like_dom"/>
</dbReference>
<dbReference type="GO" id="GO:0004497">
    <property type="term" value="F:monooxygenase activity"/>
    <property type="evidence" value="ECO:0007669"/>
    <property type="project" value="UniProtKB-KW"/>
</dbReference>
<reference evidence="4" key="1">
    <citation type="submission" date="2020-01" db="EMBL/GenBank/DDBJ databases">
        <authorList>
            <consortium name="DOE Joint Genome Institute"/>
            <person name="Haridas S."/>
            <person name="Albert R."/>
            <person name="Binder M."/>
            <person name="Bloem J."/>
            <person name="Labutti K."/>
            <person name="Salamov A."/>
            <person name="Andreopoulos B."/>
            <person name="Baker S.E."/>
            <person name="Barry K."/>
            <person name="Bills G."/>
            <person name="Bluhm B.H."/>
            <person name="Cannon C."/>
            <person name="Castanera R."/>
            <person name="Culley D.E."/>
            <person name="Daum C."/>
            <person name="Ezra D."/>
            <person name="Gonzalez J.B."/>
            <person name="Henrissat B."/>
            <person name="Kuo A."/>
            <person name="Liang C."/>
            <person name="Lipzen A."/>
            <person name="Lutzoni F."/>
            <person name="Magnuson J."/>
            <person name="Mondo S."/>
            <person name="Nolan M."/>
            <person name="Ohm R."/>
            <person name="Pangilinan J."/>
            <person name="Park H.-J."/>
            <person name="Ramirez L."/>
            <person name="Alfaro M."/>
            <person name="Sun H."/>
            <person name="Tritt A."/>
            <person name="Yoshinaga Y."/>
            <person name="Zwiers L.-H."/>
            <person name="Turgeon B.G."/>
            <person name="Goodwin S.B."/>
            <person name="Spatafora J.W."/>
            <person name="Crous P.W."/>
            <person name="Grigoriev I.V."/>
        </authorList>
    </citation>
    <scope>NUCLEOTIDE SEQUENCE</scope>
    <source>
        <strain evidence="4">CBS 394.84</strain>
    </source>
</reference>
<dbReference type="AlphaFoldDB" id="A0A9P4GK86"/>
<dbReference type="Proteomes" id="UP000800039">
    <property type="component" value="Unassembled WGS sequence"/>
</dbReference>
<name>A0A9P4GK86_9PLEO</name>
<keyword evidence="4" id="KW-0560">Oxidoreductase</keyword>
<feature type="region of interest" description="Disordered" evidence="2">
    <location>
        <begin position="483"/>
        <end position="513"/>
    </location>
</feature>
<protein>
    <submittedName>
        <fullName evidence="4">Nitrilotriacetate monooxygenase component A</fullName>
    </submittedName>
</protein>
<feature type="compositionally biased region" description="Basic and acidic residues" evidence="2">
    <location>
        <begin position="483"/>
        <end position="495"/>
    </location>
</feature>
<sequence length="513" mass="56896">MAEATTNGTNGTANTNGNSAAPKRKILINAFDMSTVGHLSPGQWKNPKDRSATKRKLGYWIDLAKLLERGGINALFLADTYGGYDTYEGSLDNCIRRAAQWPMTDPTIPISAMAAVTKHLSFAITASTSFEPPFLLAKRFSTLDHLTGGRFGWNIVTSWKKAAFKAIGLDTPIEHDERYTQADEYLRVLYKLWEGSWADDAITQNAEKDEYIDPDKIRTIKHNGKFFHLESRHIVDPSPQRTPFLFQAGTSSAGSEFAATHAEAIFVSSHSPVVLKPKVAKIRQLAAEKGRDPQSIKFFATFTPILGRTDEEAQQKYEELKSYASEIGGLVLVSGWSGIDLSKYPPDQVLTADDATEDHRVRSLLDAFTVTSPDVPEWTPRVIAERASIGGLGPVGVGTPAKVADQLEEWISEADVDGFNIGYVTTPGSFEDVVDLLVPELRRRGIYAEIPEEAKDEEWTAREKVYGKGQAKLRDDHAGARYRYDVYDEREEEKTSNGAASAEDERPSKKQKR</sequence>
<accession>A0A9P4GK86</accession>
<organism evidence="4 5">
    <name type="scientific">Cucurbitaria berberidis CBS 394.84</name>
    <dbReference type="NCBI Taxonomy" id="1168544"/>
    <lineage>
        <taxon>Eukaryota</taxon>
        <taxon>Fungi</taxon>
        <taxon>Dikarya</taxon>
        <taxon>Ascomycota</taxon>
        <taxon>Pezizomycotina</taxon>
        <taxon>Dothideomycetes</taxon>
        <taxon>Pleosporomycetidae</taxon>
        <taxon>Pleosporales</taxon>
        <taxon>Pleosporineae</taxon>
        <taxon>Cucurbitariaceae</taxon>
        <taxon>Cucurbitaria</taxon>
    </lineage>
</organism>
<dbReference type="InterPro" id="IPR051260">
    <property type="entry name" value="Diverse_substr_monoxygenases"/>
</dbReference>
<feature type="region of interest" description="Disordered" evidence="2">
    <location>
        <begin position="1"/>
        <end position="20"/>
    </location>
</feature>
<dbReference type="Pfam" id="PF00296">
    <property type="entry name" value="Bac_luciferase"/>
    <property type="match status" value="1"/>
</dbReference>
<dbReference type="PANTHER" id="PTHR30011:SF30">
    <property type="entry name" value="XENOBIOTIC COMPOUND MONOOXYGENASE, DSZA FAMILY (AFU_ORTHOLOGUE AFUA_6G01920)"/>
    <property type="match status" value="1"/>
</dbReference>
<proteinExistence type="inferred from homology"/>
<comment type="similarity">
    <text evidence="1">Belongs to the NtaA/SnaA/DszA monooxygenase family.</text>
</comment>
<evidence type="ECO:0000313" key="4">
    <source>
        <dbReference type="EMBL" id="KAF1847833.1"/>
    </source>
</evidence>
<dbReference type="SUPFAM" id="SSF51679">
    <property type="entry name" value="Bacterial luciferase-like"/>
    <property type="match status" value="1"/>
</dbReference>
<dbReference type="RefSeq" id="XP_040790396.1">
    <property type="nucleotide sequence ID" value="XM_040935924.1"/>
</dbReference>
<evidence type="ECO:0000256" key="1">
    <source>
        <dbReference type="ARBA" id="ARBA00033748"/>
    </source>
</evidence>
<dbReference type="PIRSF" id="PIRSF000337">
    <property type="entry name" value="NTA_MOA"/>
    <property type="match status" value="1"/>
</dbReference>
<dbReference type="OrthoDB" id="5561043at2759"/>
<evidence type="ECO:0000259" key="3">
    <source>
        <dbReference type="Pfam" id="PF00296"/>
    </source>
</evidence>
<feature type="compositionally biased region" description="Basic and acidic residues" evidence="2">
    <location>
        <begin position="503"/>
        <end position="513"/>
    </location>
</feature>
<comment type="caution">
    <text evidence="4">The sequence shown here is derived from an EMBL/GenBank/DDBJ whole genome shotgun (WGS) entry which is preliminary data.</text>
</comment>
<dbReference type="EMBL" id="ML976615">
    <property type="protein sequence ID" value="KAF1847833.1"/>
    <property type="molecule type" value="Genomic_DNA"/>
</dbReference>
<dbReference type="PANTHER" id="PTHR30011">
    <property type="entry name" value="ALKANESULFONATE MONOOXYGENASE-RELATED"/>
    <property type="match status" value="1"/>
</dbReference>
<dbReference type="Gene3D" id="3.20.20.30">
    <property type="entry name" value="Luciferase-like domain"/>
    <property type="match status" value="1"/>
</dbReference>
<evidence type="ECO:0000313" key="5">
    <source>
        <dbReference type="Proteomes" id="UP000800039"/>
    </source>
</evidence>
<gene>
    <name evidence="4" type="ORF">K460DRAFT_393076</name>
</gene>
<dbReference type="GeneID" id="63853175"/>
<keyword evidence="4" id="KW-0503">Monooxygenase</keyword>
<dbReference type="InterPro" id="IPR016215">
    <property type="entry name" value="NTA_MOA"/>
</dbReference>
<keyword evidence="5" id="KW-1185">Reference proteome</keyword>
<evidence type="ECO:0000256" key="2">
    <source>
        <dbReference type="SAM" id="MobiDB-lite"/>
    </source>
</evidence>
<feature type="domain" description="Luciferase-like" evidence="3">
    <location>
        <begin position="45"/>
        <end position="410"/>
    </location>
</feature>
<dbReference type="InterPro" id="IPR036661">
    <property type="entry name" value="Luciferase-like_sf"/>
</dbReference>